<dbReference type="OrthoDB" id="7374681at2"/>
<gene>
    <name evidence="1" type="ORF">RSO01_28440</name>
</gene>
<keyword evidence="2" id="KW-1185">Reference proteome</keyword>
<sequence>MLRAVGEPRRIERAIKRLQGALKGIPSRSVRVTWRGGELRTTIYWARDDAYWWAVEPRPARDALLLGHAPDAPAKRESITCEINLPRAGADRKVAGIIAADERGTLYLCHSGRMGGSRPGQRKSGFRDFLRDGVWRKLAWPDGEETEALVIAPLDSPRLTRLLGQFVDAVRRFKAGEPPTARTGLCVEPAISDSAMAACDRRLVDVALREELAKRGLFGGAEDLFSLRGERPQPLFALVADGGPEELAMAVGSLSLASARGGPDVRPILVAPAALADPDSDALQALPFAFVRFRWRGARAVFDGLDDALE</sequence>
<dbReference type="Proteomes" id="UP000321058">
    <property type="component" value="Unassembled WGS sequence"/>
</dbReference>
<proteinExistence type="predicted"/>
<protein>
    <submittedName>
        <fullName evidence="1">Uncharacterized protein</fullName>
    </submittedName>
</protein>
<evidence type="ECO:0000313" key="2">
    <source>
        <dbReference type="Proteomes" id="UP000321058"/>
    </source>
</evidence>
<comment type="caution">
    <text evidence="1">The sequence shown here is derived from an EMBL/GenBank/DDBJ whole genome shotgun (WGS) entry which is preliminary data.</text>
</comment>
<accession>A0A512N9N6</accession>
<organism evidence="1 2">
    <name type="scientific">Reyranella soli</name>
    <dbReference type="NCBI Taxonomy" id="1230389"/>
    <lineage>
        <taxon>Bacteria</taxon>
        <taxon>Pseudomonadati</taxon>
        <taxon>Pseudomonadota</taxon>
        <taxon>Alphaproteobacteria</taxon>
        <taxon>Hyphomicrobiales</taxon>
        <taxon>Reyranellaceae</taxon>
        <taxon>Reyranella</taxon>
    </lineage>
</organism>
<name>A0A512N9N6_9HYPH</name>
<dbReference type="AlphaFoldDB" id="A0A512N9N6"/>
<dbReference type="EMBL" id="BKAJ01000043">
    <property type="protein sequence ID" value="GEP55678.1"/>
    <property type="molecule type" value="Genomic_DNA"/>
</dbReference>
<reference evidence="1 2" key="1">
    <citation type="submission" date="2019-07" db="EMBL/GenBank/DDBJ databases">
        <title>Whole genome shotgun sequence of Reyranella soli NBRC 108950.</title>
        <authorList>
            <person name="Hosoyama A."/>
            <person name="Uohara A."/>
            <person name="Ohji S."/>
            <person name="Ichikawa N."/>
        </authorList>
    </citation>
    <scope>NUCLEOTIDE SEQUENCE [LARGE SCALE GENOMIC DNA]</scope>
    <source>
        <strain evidence="1 2">NBRC 108950</strain>
    </source>
</reference>
<evidence type="ECO:0000313" key="1">
    <source>
        <dbReference type="EMBL" id="GEP55678.1"/>
    </source>
</evidence>